<dbReference type="Pfam" id="PF00561">
    <property type="entry name" value="Abhydrolase_1"/>
    <property type="match status" value="1"/>
</dbReference>
<accession>A0A6J7JWG6</accession>
<dbReference type="EMBL" id="CAFBNE010000036">
    <property type="protein sequence ID" value="CAB4947595.1"/>
    <property type="molecule type" value="Genomic_DNA"/>
</dbReference>
<dbReference type="PANTHER" id="PTHR43433:SF5">
    <property type="entry name" value="AB HYDROLASE-1 DOMAIN-CONTAINING PROTEIN"/>
    <property type="match status" value="1"/>
</dbReference>
<dbReference type="SUPFAM" id="SSF53474">
    <property type="entry name" value="alpha/beta-Hydrolases"/>
    <property type="match status" value="1"/>
</dbReference>
<dbReference type="InterPro" id="IPR050471">
    <property type="entry name" value="AB_hydrolase"/>
</dbReference>
<dbReference type="InterPro" id="IPR000073">
    <property type="entry name" value="AB_hydrolase_1"/>
</dbReference>
<sequence length="360" mass="38602">MSNDFASALKVAGAGLLAAGTLAAGAALGAAAERALMARTARRDEEWELEGFDAKILELPAEDGTLLHVEIDEPEDPAAAGITVIFAHGYALSLDSWYFQRKELQGRARLVTYDQRSHGRSGRAEFDTHHVDQLGRDLWHIIEAVAPTGPLVLIGHSMGGMTVMALAEQHPELFAERVYGVALVATTAGGLKQGSLGLPAALGGVVNRVVPIAAAALAKRKEVVEFGRRSSSDLALVLTRAYSFGSLASEQAGRFVARMIDATPIDVLAEFLPALQEHDKRAALPILQQTEVLVIVGSSDRLTPKAYSEEIVRAIPGAEFVVIPNGGHMVNIEFHEEVDELIGGLLDRVWRNVRSLRAAQ</sequence>
<name>A0A6J7JWG6_9ZZZZ</name>
<dbReference type="InterPro" id="IPR029058">
    <property type="entry name" value="AB_hydrolase_fold"/>
</dbReference>
<dbReference type="PANTHER" id="PTHR43433">
    <property type="entry name" value="HYDROLASE, ALPHA/BETA FOLD FAMILY PROTEIN"/>
    <property type="match status" value="1"/>
</dbReference>
<proteinExistence type="predicted"/>
<dbReference type="Gene3D" id="3.40.50.1820">
    <property type="entry name" value="alpha/beta hydrolase"/>
    <property type="match status" value="1"/>
</dbReference>
<reference evidence="2" key="1">
    <citation type="submission" date="2020-05" db="EMBL/GenBank/DDBJ databases">
        <authorList>
            <person name="Chiriac C."/>
            <person name="Salcher M."/>
            <person name="Ghai R."/>
            <person name="Kavagutti S V."/>
        </authorList>
    </citation>
    <scope>NUCLEOTIDE SEQUENCE</scope>
</reference>
<dbReference type="AlphaFoldDB" id="A0A6J7JWG6"/>
<evidence type="ECO:0000259" key="1">
    <source>
        <dbReference type="Pfam" id="PF00561"/>
    </source>
</evidence>
<feature type="domain" description="AB hydrolase-1" evidence="1">
    <location>
        <begin position="83"/>
        <end position="333"/>
    </location>
</feature>
<evidence type="ECO:0000313" key="2">
    <source>
        <dbReference type="EMBL" id="CAB4947595.1"/>
    </source>
</evidence>
<gene>
    <name evidence="2" type="ORF">UFOPK3772_01329</name>
</gene>
<protein>
    <submittedName>
        <fullName evidence="2">Unannotated protein</fullName>
    </submittedName>
</protein>
<organism evidence="2">
    <name type="scientific">freshwater metagenome</name>
    <dbReference type="NCBI Taxonomy" id="449393"/>
    <lineage>
        <taxon>unclassified sequences</taxon>
        <taxon>metagenomes</taxon>
        <taxon>ecological metagenomes</taxon>
    </lineage>
</organism>